<dbReference type="Proteomes" id="UP000232806">
    <property type="component" value="Chromosome"/>
</dbReference>
<gene>
    <name evidence="1" type="ORF">BK007_08500</name>
    <name evidence="2" type="ORF">HG719_10420</name>
</gene>
<reference evidence="2 4" key="2">
    <citation type="submission" date="2020-04" db="EMBL/GenBank/DDBJ databases">
        <title>Draft genome of Methanobacterium subterraneum isolated from animal feces.</title>
        <authorList>
            <person name="Ouboter H.T."/>
            <person name="Berger S."/>
            <person name="Gungor E."/>
            <person name="Jetten M.S.M."/>
            <person name="Welte C.U."/>
        </authorList>
    </citation>
    <scope>NUCLEOTIDE SEQUENCE [LARGE SCALE GENOMIC DNA]</scope>
    <source>
        <strain evidence="2">HO_2020</strain>
    </source>
</reference>
<sequence length="427" mass="50026">MVSKIKILKEFENDSTYTEFNEILKDLFSIISKGKKTESDGEIRVGIKERQEDYKNILDIIPNLLEQKTNIESILYRKKCIMDMFAISDSIKGLKEYKDDAKLYAKFLDNLDNYFRLDNSDYTFIVPVNLVIEADDYLDDLNKIVNVFGLEILKPTALPRIVKLPTPSADNPNDLFVPDSDDVEKALKVMEDFPLLLKADIQARMRGYAHNEIIKRIKSFLGYIVYMDKYLASSEYFGDFDEYNIINLNYGPVLIIKDKMINWPILGLEDKLKTKLNLPNEVISGKKFNSMLDVCEKFLKEIKKETLKNLLFRSFSVYYAACSDKTLEYSFLKFWNITEYLIKSNSRVSDSELLNVMKQFFQNYLTMRVDFIYEKRNDLVHKGFTESITDSDRNLSKLMADLFINDAIIQMKNFNTRGEYEQHLFHK</sequence>
<name>A0A2H4VD53_9EURY</name>
<accession>A0A2H4VD53</accession>
<organism evidence="1 3">
    <name type="scientific">Methanobacterium subterraneum</name>
    <dbReference type="NCBI Taxonomy" id="59277"/>
    <lineage>
        <taxon>Archaea</taxon>
        <taxon>Methanobacteriati</taxon>
        <taxon>Methanobacteriota</taxon>
        <taxon>Methanomada group</taxon>
        <taxon>Methanobacteria</taxon>
        <taxon>Methanobacteriales</taxon>
        <taxon>Methanobacteriaceae</taxon>
        <taxon>Methanobacterium</taxon>
    </lineage>
</organism>
<evidence type="ECO:0008006" key="5">
    <source>
        <dbReference type="Google" id="ProtNLM"/>
    </source>
</evidence>
<dbReference type="OrthoDB" id="384948at2157"/>
<evidence type="ECO:0000313" key="1">
    <source>
        <dbReference type="EMBL" id="AUB56033.1"/>
    </source>
</evidence>
<evidence type="ECO:0000313" key="2">
    <source>
        <dbReference type="EMBL" id="NMO10219.1"/>
    </source>
</evidence>
<dbReference type="Proteomes" id="UP000591058">
    <property type="component" value="Unassembled WGS sequence"/>
</dbReference>
<dbReference type="AlphaFoldDB" id="A0A2H4VD53"/>
<evidence type="ECO:0000313" key="4">
    <source>
        <dbReference type="Proteomes" id="UP000591058"/>
    </source>
</evidence>
<evidence type="ECO:0000313" key="3">
    <source>
        <dbReference type="Proteomes" id="UP000232806"/>
    </source>
</evidence>
<dbReference type="RefSeq" id="WP_100906009.1">
    <property type="nucleotide sequence ID" value="NZ_CP017766.1"/>
</dbReference>
<dbReference type="EMBL" id="JABBYL010000037">
    <property type="protein sequence ID" value="NMO10219.1"/>
    <property type="molecule type" value="Genomic_DNA"/>
</dbReference>
<proteinExistence type="predicted"/>
<dbReference type="GeneID" id="35121632"/>
<reference evidence="1 3" key="1">
    <citation type="submission" date="2016-10" db="EMBL/GenBank/DDBJ databases">
        <title>Comparative genomics between deep and shallow subseafloor isolates.</title>
        <authorList>
            <person name="Ishii S."/>
            <person name="Miller J.R."/>
            <person name="Sutton G."/>
            <person name="Suzuki S."/>
            <person name="Methe B."/>
            <person name="Inagaki F."/>
            <person name="Imachi H."/>
        </authorList>
    </citation>
    <scope>NUCLEOTIDE SEQUENCE [LARGE SCALE GENOMIC DNA]</scope>
    <source>
        <strain evidence="1 3">MO-MB1</strain>
    </source>
</reference>
<protein>
    <recommendedName>
        <fullName evidence="5">Apea-like HEPN domain-containing protein</fullName>
    </recommendedName>
</protein>
<dbReference type="EMBL" id="CP017766">
    <property type="protein sequence ID" value="AUB56033.1"/>
    <property type="molecule type" value="Genomic_DNA"/>
</dbReference>